<evidence type="ECO:0000256" key="5">
    <source>
        <dbReference type="ARBA" id="ARBA00022723"/>
    </source>
</evidence>
<dbReference type="Proteomes" id="UP000261520">
    <property type="component" value="Unplaced"/>
</dbReference>
<evidence type="ECO:0000256" key="3">
    <source>
        <dbReference type="ARBA" id="ARBA00022670"/>
    </source>
</evidence>
<evidence type="ECO:0000256" key="15">
    <source>
        <dbReference type="PIRSR" id="PIRSR634016-4"/>
    </source>
</evidence>
<dbReference type="PANTHER" id="PTHR11533:SF271">
    <property type="entry name" value="AMINOPEPTIDASE"/>
    <property type="match status" value="1"/>
</dbReference>
<sequence>HSYNVTLWPHLSPNTENLYIFTGNTHNGPTWQEPAPSIKSTWLQPITQYMVIHLNGKLKAGHRYQLFSAFSGELADDLAGFYRSEYEEDGLKKVVATSQMHPTHARKTFPCFDEPALKAVFNITLIHPQGTVALSNGKEIGQSYEISKWAFTTRFESTEKMSSYLLAVIVCDFTFLSYIFVCFEIRIWARRKAIQSGQGNYALNVTGPILDFFQNYYNISYPLSKSDQIALPDFYFGAMENWGLVTYRETNLLYDPVGSSNRNKETTVTIIAHELAHMWFGNLVTLKWWNEVWLNEGFASYVSYLGKDMIVLDDIHRVFAVDALTSSHPLSSYEEDILKPEQISEQFDAISYSKGASVLRMLSDFLSEPVFVQGLSTYLTAFSYGNTIGSDLWQHLNMAGKNNNMSLPHHVGEIMNTWTLQMGFPVVTIDTATGNVTQTHFLLDPESNVTVKYTWLIPVRWMKAGVLQSNVWWFSKKTEMNSDMRSGGAWILANVNVTGYYRMNYDLGNWERLLIQLNTDHQVIPLINRAQIIDDAFNLARCADYMNVRLSSSLTLDIHANVRSVVYCSAIAAGAEREWDFGWSQFKSAAVASEASKLMSALACATKPELLQRYEYLSFTLNSTMIRKQDASAVITAVASNRVGQSMAWDFVREYGVGAFSFATIISGVTARFSTQAELQQVCPHWRRKIPQ</sequence>
<evidence type="ECO:0000256" key="14">
    <source>
        <dbReference type="PIRSR" id="PIRSR634016-3"/>
    </source>
</evidence>
<keyword evidence="3" id="KW-0645">Protease</keyword>
<evidence type="ECO:0000256" key="9">
    <source>
        <dbReference type="ARBA" id="ARBA00022989"/>
    </source>
</evidence>
<dbReference type="GO" id="GO:0043171">
    <property type="term" value="P:peptide catabolic process"/>
    <property type="evidence" value="ECO:0007669"/>
    <property type="project" value="TreeGrafter"/>
</dbReference>
<dbReference type="InterPro" id="IPR042097">
    <property type="entry name" value="Aminopeptidase_N-like_N_sf"/>
</dbReference>
<dbReference type="Gene3D" id="2.60.40.1910">
    <property type="match status" value="1"/>
</dbReference>
<dbReference type="Gene3D" id="1.10.390.10">
    <property type="entry name" value="Neutral Protease Domain 2"/>
    <property type="match status" value="1"/>
</dbReference>
<comment type="subcellular location">
    <subcellularLocation>
        <location evidence="1">Membrane</location>
        <topology evidence="1">Single-pass type II membrane protein</topology>
    </subcellularLocation>
</comment>
<feature type="binding site" evidence="14">
    <location>
        <position position="277"/>
    </location>
    <ligand>
        <name>Zn(2+)</name>
        <dbReference type="ChEBI" id="CHEBI:29105"/>
        <note>catalytic</note>
    </ligand>
</feature>
<dbReference type="Gene3D" id="2.60.40.1730">
    <property type="entry name" value="tricorn interacting facor f3 domain"/>
    <property type="match status" value="1"/>
</dbReference>
<dbReference type="SUPFAM" id="SSF55486">
    <property type="entry name" value="Metalloproteases ('zincins'), catalytic domain"/>
    <property type="match status" value="1"/>
</dbReference>
<dbReference type="PANTHER" id="PTHR11533">
    <property type="entry name" value="PROTEASE M1 ZINC METALLOPROTEASE"/>
    <property type="match status" value="1"/>
</dbReference>
<dbReference type="STRING" id="409849.ENSPMGP00000027329"/>
<dbReference type="InterPro" id="IPR034016">
    <property type="entry name" value="M1_APN-typ"/>
</dbReference>
<evidence type="ECO:0008006" key="21">
    <source>
        <dbReference type="Google" id="ProtNLM"/>
    </source>
</evidence>
<keyword evidence="6" id="KW-0378">Hydrolase</keyword>
<keyword evidence="5 14" id="KW-0479">Metal-binding</keyword>
<dbReference type="AlphaFoldDB" id="A0A3B4BFX1"/>
<evidence type="ECO:0000259" key="17">
    <source>
        <dbReference type="Pfam" id="PF11838"/>
    </source>
</evidence>
<dbReference type="GO" id="GO:0042277">
    <property type="term" value="F:peptide binding"/>
    <property type="evidence" value="ECO:0007669"/>
    <property type="project" value="TreeGrafter"/>
</dbReference>
<evidence type="ECO:0000256" key="10">
    <source>
        <dbReference type="ARBA" id="ARBA00023049"/>
    </source>
</evidence>
<dbReference type="InterPro" id="IPR045357">
    <property type="entry name" value="Aminopeptidase_N-like_N"/>
</dbReference>
<dbReference type="Pfam" id="PF01433">
    <property type="entry name" value="Peptidase_M1"/>
    <property type="match status" value="1"/>
</dbReference>
<dbReference type="InterPro" id="IPR024571">
    <property type="entry name" value="ERAP1-like_C_dom"/>
</dbReference>
<keyword evidence="9" id="KW-1133">Transmembrane helix</keyword>
<feature type="site" description="Transition state stabilizer" evidence="15">
    <location>
        <position position="352"/>
    </location>
</feature>
<evidence type="ECO:0000256" key="4">
    <source>
        <dbReference type="ARBA" id="ARBA00022692"/>
    </source>
</evidence>
<evidence type="ECO:0000259" key="18">
    <source>
        <dbReference type="Pfam" id="PF17900"/>
    </source>
</evidence>
<keyword evidence="4" id="KW-0812">Transmembrane</keyword>
<dbReference type="CDD" id="cd09601">
    <property type="entry name" value="M1_APN-Q_like"/>
    <property type="match status" value="1"/>
</dbReference>
<keyword evidence="20" id="KW-1185">Reference proteome</keyword>
<reference evidence="19" key="1">
    <citation type="submission" date="2025-08" db="UniProtKB">
        <authorList>
            <consortium name="Ensembl"/>
        </authorList>
    </citation>
    <scope>IDENTIFICATION</scope>
</reference>
<dbReference type="GO" id="GO:0005737">
    <property type="term" value="C:cytoplasm"/>
    <property type="evidence" value="ECO:0007669"/>
    <property type="project" value="TreeGrafter"/>
</dbReference>
<dbReference type="GO" id="GO:0006508">
    <property type="term" value="P:proteolysis"/>
    <property type="evidence" value="ECO:0007669"/>
    <property type="project" value="UniProtKB-KW"/>
</dbReference>
<evidence type="ECO:0000256" key="6">
    <source>
        <dbReference type="ARBA" id="ARBA00022801"/>
    </source>
</evidence>
<keyword evidence="10" id="KW-0482">Metalloprotease</keyword>
<evidence type="ECO:0000256" key="7">
    <source>
        <dbReference type="ARBA" id="ARBA00022833"/>
    </source>
</evidence>
<feature type="binding site" evidence="14">
    <location>
        <position position="296"/>
    </location>
    <ligand>
        <name>Zn(2+)</name>
        <dbReference type="ChEBI" id="CHEBI:29105"/>
        <note>catalytic</note>
    </ligand>
</feature>
<dbReference type="FunFam" id="1.10.390.10:FF:000016">
    <property type="entry name" value="Glutamyl aminopeptidase"/>
    <property type="match status" value="1"/>
</dbReference>
<dbReference type="InterPro" id="IPR050344">
    <property type="entry name" value="Peptidase_M1_aminopeptidases"/>
</dbReference>
<evidence type="ECO:0000256" key="12">
    <source>
        <dbReference type="ARBA" id="ARBA00023180"/>
    </source>
</evidence>
<feature type="domain" description="ERAP1-like C-terminal" evidence="17">
    <location>
        <begin position="555"/>
        <end position="682"/>
    </location>
</feature>
<keyword evidence="11" id="KW-0472">Membrane</keyword>
<dbReference type="InterPro" id="IPR027268">
    <property type="entry name" value="Peptidase_M4/M1_CTD_sf"/>
</dbReference>
<evidence type="ECO:0000256" key="2">
    <source>
        <dbReference type="ARBA" id="ARBA00010136"/>
    </source>
</evidence>
<protein>
    <recommendedName>
        <fullName evidence="21">Aminopeptidase</fullName>
    </recommendedName>
</protein>
<feature type="domain" description="Aminopeptidase N-like N-terminal" evidence="18">
    <location>
        <begin position="36"/>
        <end position="165"/>
    </location>
</feature>
<feature type="domain" description="ERAP1-like C-terminal" evidence="17">
    <location>
        <begin position="490"/>
        <end position="547"/>
    </location>
</feature>
<feature type="domain" description="Peptidase M1 membrane alanine aminopeptidase" evidence="16">
    <location>
        <begin position="201"/>
        <end position="418"/>
    </location>
</feature>
<keyword evidence="7 14" id="KW-0862">Zinc</keyword>
<evidence type="ECO:0000259" key="16">
    <source>
        <dbReference type="Pfam" id="PF01433"/>
    </source>
</evidence>
<evidence type="ECO:0000256" key="13">
    <source>
        <dbReference type="PIRSR" id="PIRSR634016-1"/>
    </source>
</evidence>
<dbReference type="GO" id="GO:0005615">
    <property type="term" value="C:extracellular space"/>
    <property type="evidence" value="ECO:0007669"/>
    <property type="project" value="TreeGrafter"/>
</dbReference>
<dbReference type="PRINTS" id="PR00756">
    <property type="entry name" value="ALADIPTASE"/>
</dbReference>
<reference evidence="19" key="2">
    <citation type="submission" date="2025-09" db="UniProtKB">
        <authorList>
            <consortium name="Ensembl"/>
        </authorList>
    </citation>
    <scope>IDENTIFICATION</scope>
</reference>
<feature type="binding site" evidence="14">
    <location>
        <position position="273"/>
    </location>
    <ligand>
        <name>Zn(2+)</name>
        <dbReference type="ChEBI" id="CHEBI:29105"/>
        <note>catalytic</note>
    </ligand>
</feature>
<keyword evidence="12" id="KW-0325">Glycoprotein</keyword>
<comment type="similarity">
    <text evidence="2">Belongs to the peptidase M1 family.</text>
</comment>
<evidence type="ECO:0000313" key="20">
    <source>
        <dbReference type="Proteomes" id="UP000261520"/>
    </source>
</evidence>
<evidence type="ECO:0000256" key="11">
    <source>
        <dbReference type="ARBA" id="ARBA00023136"/>
    </source>
</evidence>
<dbReference type="Gene3D" id="1.25.50.20">
    <property type="match status" value="1"/>
</dbReference>
<dbReference type="GO" id="GO:0008270">
    <property type="term" value="F:zinc ion binding"/>
    <property type="evidence" value="ECO:0007669"/>
    <property type="project" value="InterPro"/>
</dbReference>
<comment type="cofactor">
    <cofactor evidence="14">
        <name>Zn(2+)</name>
        <dbReference type="ChEBI" id="CHEBI:29105"/>
    </cofactor>
    <text evidence="14">Binds 1 zinc ion per subunit.</text>
</comment>
<accession>A0A3B4BFX1</accession>
<evidence type="ECO:0000256" key="8">
    <source>
        <dbReference type="ARBA" id="ARBA00022968"/>
    </source>
</evidence>
<proteinExistence type="inferred from homology"/>
<dbReference type="InterPro" id="IPR001930">
    <property type="entry name" value="Peptidase_M1"/>
</dbReference>
<dbReference type="Ensembl" id="ENSPMGT00000029115.1">
    <property type="protein sequence ID" value="ENSPMGP00000027329.1"/>
    <property type="gene ID" value="ENSPMGG00000022040.1"/>
</dbReference>
<dbReference type="Pfam" id="PF17900">
    <property type="entry name" value="Peptidase_M1_N"/>
    <property type="match status" value="1"/>
</dbReference>
<dbReference type="GO" id="GO:0005886">
    <property type="term" value="C:plasma membrane"/>
    <property type="evidence" value="ECO:0007669"/>
    <property type="project" value="TreeGrafter"/>
</dbReference>
<organism evidence="19 20">
    <name type="scientific">Periophthalmus magnuspinnatus</name>
    <dbReference type="NCBI Taxonomy" id="409849"/>
    <lineage>
        <taxon>Eukaryota</taxon>
        <taxon>Metazoa</taxon>
        <taxon>Chordata</taxon>
        <taxon>Craniata</taxon>
        <taxon>Vertebrata</taxon>
        <taxon>Euteleostomi</taxon>
        <taxon>Actinopterygii</taxon>
        <taxon>Neopterygii</taxon>
        <taxon>Teleostei</taxon>
        <taxon>Neoteleostei</taxon>
        <taxon>Acanthomorphata</taxon>
        <taxon>Gobiaria</taxon>
        <taxon>Gobiiformes</taxon>
        <taxon>Gobioidei</taxon>
        <taxon>Gobiidae</taxon>
        <taxon>Oxudercinae</taxon>
        <taxon>Periophthalmus</taxon>
    </lineage>
</organism>
<dbReference type="InterPro" id="IPR014782">
    <property type="entry name" value="Peptidase_M1_dom"/>
</dbReference>
<feature type="active site" description="Proton acceptor" evidence="13">
    <location>
        <position position="274"/>
    </location>
</feature>
<keyword evidence="8" id="KW-0735">Signal-anchor</keyword>
<name>A0A3B4BFX1_9GOBI</name>
<dbReference type="GO" id="GO:0070006">
    <property type="term" value="F:metalloaminopeptidase activity"/>
    <property type="evidence" value="ECO:0007669"/>
    <property type="project" value="TreeGrafter"/>
</dbReference>
<evidence type="ECO:0000256" key="1">
    <source>
        <dbReference type="ARBA" id="ARBA00004606"/>
    </source>
</evidence>
<evidence type="ECO:0000313" key="19">
    <source>
        <dbReference type="Ensembl" id="ENSPMGP00000027329.1"/>
    </source>
</evidence>
<dbReference type="Pfam" id="PF11838">
    <property type="entry name" value="ERAP1_C"/>
    <property type="match status" value="2"/>
</dbReference>
<dbReference type="SUPFAM" id="SSF63737">
    <property type="entry name" value="Leukotriene A4 hydrolase N-terminal domain"/>
    <property type="match status" value="1"/>
</dbReference>